<accession>A0A9D2VX88</accession>
<proteinExistence type="predicted"/>
<dbReference type="EMBL" id="DYXE01000047">
    <property type="protein sequence ID" value="HJH49573.1"/>
    <property type="molecule type" value="Genomic_DNA"/>
</dbReference>
<name>A0A9D2VX88_9FIRM</name>
<dbReference type="AlphaFoldDB" id="A0A9D2VX88"/>
<sequence>MERKVWRRPLAEVQKFVANEYVAACGDSGVVYKFVCDAGNGVWGSVYQETNGQPGLQAGGRNSDSRISTYEDFLGIPISGYHACATTHEAESNSGFYDGYYCARGNTGNPVSVIIWKGEHNDNVHCTTNLDQDSWETAKS</sequence>
<reference evidence="1" key="2">
    <citation type="submission" date="2021-09" db="EMBL/GenBank/DDBJ databases">
        <authorList>
            <person name="Gilroy R."/>
        </authorList>
    </citation>
    <scope>NUCLEOTIDE SEQUENCE</scope>
    <source>
        <strain evidence="1">USAMLcec4-12693</strain>
    </source>
</reference>
<organism evidence="1 2">
    <name type="scientific">Merdimonas faecis</name>
    <dbReference type="NCBI Taxonomy" id="1653435"/>
    <lineage>
        <taxon>Bacteria</taxon>
        <taxon>Bacillati</taxon>
        <taxon>Bacillota</taxon>
        <taxon>Clostridia</taxon>
        <taxon>Lachnospirales</taxon>
        <taxon>Lachnospiraceae</taxon>
        <taxon>Merdimonas</taxon>
    </lineage>
</organism>
<dbReference type="Proteomes" id="UP000813420">
    <property type="component" value="Unassembled WGS sequence"/>
</dbReference>
<evidence type="ECO:0000313" key="2">
    <source>
        <dbReference type="Proteomes" id="UP000813420"/>
    </source>
</evidence>
<gene>
    <name evidence="1" type="ORF">K8V39_04850</name>
</gene>
<evidence type="ECO:0000313" key="1">
    <source>
        <dbReference type="EMBL" id="HJH49573.1"/>
    </source>
</evidence>
<reference evidence="1" key="1">
    <citation type="journal article" date="2021" name="PeerJ">
        <title>Extensive microbial diversity within the chicken gut microbiome revealed by metagenomics and culture.</title>
        <authorList>
            <person name="Gilroy R."/>
            <person name="Ravi A."/>
            <person name="Getino M."/>
            <person name="Pursley I."/>
            <person name="Horton D.L."/>
            <person name="Alikhan N.F."/>
            <person name="Baker D."/>
            <person name="Gharbi K."/>
            <person name="Hall N."/>
            <person name="Watson M."/>
            <person name="Adriaenssens E.M."/>
            <person name="Foster-Nyarko E."/>
            <person name="Jarju S."/>
            <person name="Secka A."/>
            <person name="Antonio M."/>
            <person name="Oren A."/>
            <person name="Chaudhuri R.R."/>
            <person name="La Ragione R."/>
            <person name="Hildebrand F."/>
            <person name="Pallen M.J."/>
        </authorList>
    </citation>
    <scope>NUCLEOTIDE SEQUENCE</scope>
    <source>
        <strain evidence="1">USAMLcec4-12693</strain>
    </source>
</reference>
<comment type="caution">
    <text evidence="1">The sequence shown here is derived from an EMBL/GenBank/DDBJ whole genome shotgun (WGS) entry which is preliminary data.</text>
</comment>
<dbReference type="RefSeq" id="WP_277271831.1">
    <property type="nucleotide sequence ID" value="NZ_DYXE01000047.1"/>
</dbReference>
<protein>
    <submittedName>
        <fullName evidence="1">Uncharacterized protein</fullName>
    </submittedName>
</protein>